<feature type="compositionally biased region" description="Low complexity" evidence="1">
    <location>
        <begin position="48"/>
        <end position="61"/>
    </location>
</feature>
<dbReference type="Gramene" id="ORUFI01G04150.1">
    <property type="protein sequence ID" value="ORUFI01G04150.1"/>
    <property type="gene ID" value="ORUFI01G04150"/>
</dbReference>
<dbReference type="AlphaFoldDB" id="A0A0E0MRN8"/>
<evidence type="ECO:0000256" key="1">
    <source>
        <dbReference type="SAM" id="MobiDB-lite"/>
    </source>
</evidence>
<sequence length="146" mass="16258">MELANTLYRHLTCEIRRGEIKMGELTKPLEPGGWLRYSREVSLKSTGSRLLLSKPQSPKSSHITRPSASPQLTPSHRQQSLPAFHDRKAAVESSVMVKDRFNWSNADAWSGKHGTAGGRAPVWLVYVADDEEGMRRGLSASPETVF</sequence>
<protein>
    <submittedName>
        <fullName evidence="2">Uncharacterized protein</fullName>
    </submittedName>
</protein>
<dbReference type="EnsemblPlants" id="ORUFI01G04150.1">
    <property type="protein sequence ID" value="ORUFI01G04150.1"/>
    <property type="gene ID" value="ORUFI01G04150"/>
</dbReference>
<reference evidence="3" key="1">
    <citation type="submission" date="2013-06" db="EMBL/GenBank/DDBJ databases">
        <authorList>
            <person name="Zhao Q."/>
        </authorList>
    </citation>
    <scope>NUCLEOTIDE SEQUENCE</scope>
    <source>
        <strain evidence="3">cv. W1943</strain>
    </source>
</reference>
<evidence type="ECO:0000313" key="2">
    <source>
        <dbReference type="EnsemblPlants" id="ORUFI01G04150.1"/>
    </source>
</evidence>
<dbReference type="Proteomes" id="UP000008022">
    <property type="component" value="Unassembled WGS sequence"/>
</dbReference>
<dbReference type="HOGENOM" id="CLU_148964_0_0_1"/>
<reference evidence="2" key="2">
    <citation type="submission" date="2015-06" db="UniProtKB">
        <authorList>
            <consortium name="EnsemblPlants"/>
        </authorList>
    </citation>
    <scope>IDENTIFICATION</scope>
</reference>
<feature type="region of interest" description="Disordered" evidence="1">
    <location>
        <begin position="48"/>
        <end position="83"/>
    </location>
</feature>
<keyword evidence="3" id="KW-1185">Reference proteome</keyword>
<accession>A0A0E0MRN8</accession>
<proteinExistence type="predicted"/>
<evidence type="ECO:0000313" key="3">
    <source>
        <dbReference type="Proteomes" id="UP000008022"/>
    </source>
</evidence>
<name>A0A0E0MRN8_ORYRU</name>
<organism evidence="2 3">
    <name type="scientific">Oryza rufipogon</name>
    <name type="common">Brownbeard rice</name>
    <name type="synonym">Asian wild rice</name>
    <dbReference type="NCBI Taxonomy" id="4529"/>
    <lineage>
        <taxon>Eukaryota</taxon>
        <taxon>Viridiplantae</taxon>
        <taxon>Streptophyta</taxon>
        <taxon>Embryophyta</taxon>
        <taxon>Tracheophyta</taxon>
        <taxon>Spermatophyta</taxon>
        <taxon>Magnoliopsida</taxon>
        <taxon>Liliopsida</taxon>
        <taxon>Poales</taxon>
        <taxon>Poaceae</taxon>
        <taxon>BOP clade</taxon>
        <taxon>Oryzoideae</taxon>
        <taxon>Oryzeae</taxon>
        <taxon>Oryzinae</taxon>
        <taxon>Oryza</taxon>
    </lineage>
</organism>
<feature type="compositionally biased region" description="Polar residues" evidence="1">
    <location>
        <begin position="63"/>
        <end position="81"/>
    </location>
</feature>